<reference evidence="2 3" key="1">
    <citation type="journal article" date="2008" name="Nature">
        <title>The Trichoplax genome and the nature of placozoans.</title>
        <authorList>
            <person name="Srivastava M."/>
            <person name="Begovic E."/>
            <person name="Chapman J."/>
            <person name="Putnam N.H."/>
            <person name="Hellsten U."/>
            <person name="Kawashima T."/>
            <person name="Kuo A."/>
            <person name="Mitros T."/>
            <person name="Salamov A."/>
            <person name="Carpenter M.L."/>
            <person name="Signorovitch A.Y."/>
            <person name="Moreno M.A."/>
            <person name="Kamm K."/>
            <person name="Grimwood J."/>
            <person name="Schmutz J."/>
            <person name="Shapiro H."/>
            <person name="Grigoriev I.V."/>
            <person name="Buss L.W."/>
            <person name="Schierwater B."/>
            <person name="Dellaporta S.L."/>
            <person name="Rokhsar D.S."/>
        </authorList>
    </citation>
    <scope>NUCLEOTIDE SEQUENCE [LARGE SCALE GENOMIC DNA]</scope>
    <source>
        <strain evidence="2 3">Grell-BS-1999</strain>
    </source>
</reference>
<evidence type="ECO:0000313" key="3">
    <source>
        <dbReference type="Proteomes" id="UP000009022"/>
    </source>
</evidence>
<feature type="compositionally biased region" description="Polar residues" evidence="1">
    <location>
        <begin position="135"/>
        <end position="157"/>
    </location>
</feature>
<feature type="compositionally biased region" description="Basic and acidic residues" evidence="1">
    <location>
        <begin position="263"/>
        <end position="272"/>
    </location>
</feature>
<evidence type="ECO:0000256" key="1">
    <source>
        <dbReference type="SAM" id="MobiDB-lite"/>
    </source>
</evidence>
<dbReference type="Proteomes" id="UP000009022">
    <property type="component" value="Unassembled WGS sequence"/>
</dbReference>
<proteinExistence type="predicted"/>
<accession>B3RWT1</accession>
<feature type="compositionally biased region" description="Acidic residues" evidence="1">
    <location>
        <begin position="160"/>
        <end position="169"/>
    </location>
</feature>
<dbReference type="AlphaFoldDB" id="B3RWT1"/>
<name>B3RWT1_TRIAD</name>
<evidence type="ECO:0000313" key="2">
    <source>
        <dbReference type="EMBL" id="EDV24756.1"/>
    </source>
</evidence>
<organism evidence="2 3">
    <name type="scientific">Trichoplax adhaerens</name>
    <name type="common">Trichoplax reptans</name>
    <dbReference type="NCBI Taxonomy" id="10228"/>
    <lineage>
        <taxon>Eukaryota</taxon>
        <taxon>Metazoa</taxon>
        <taxon>Placozoa</taxon>
        <taxon>Uniplacotomia</taxon>
        <taxon>Trichoplacea</taxon>
        <taxon>Trichoplacidae</taxon>
        <taxon>Trichoplax</taxon>
    </lineage>
</organism>
<dbReference type="GeneID" id="6753859"/>
<dbReference type="RefSeq" id="XP_002112646.1">
    <property type="nucleotide sequence ID" value="XM_002112610.1"/>
</dbReference>
<keyword evidence="3" id="KW-1185">Reference proteome</keyword>
<dbReference type="EMBL" id="DS985245">
    <property type="protein sequence ID" value="EDV24756.1"/>
    <property type="molecule type" value="Genomic_DNA"/>
</dbReference>
<dbReference type="HOGENOM" id="CLU_931669_0_0_1"/>
<protein>
    <submittedName>
        <fullName evidence="2">Uncharacterized protein</fullName>
    </submittedName>
</protein>
<sequence length="299" mass="33332">MSRRTNVAMKTRIVNGAADKLLQLKVDKLELEQTNSLDVLKKQQRQIKDELCRALRINKSPQTSMTLPVHKQNINRRRSASAIVLSSDMEEFHHSQAEQANPHHSGNRSRAESMKPILASSISVPDHRLFSCTNETASHQEPTTTPTSRSASCSSWYGQIDDDDDDIEEEDHHHHGCSHSPKGIKGNARKLPKPNVKISLELDGGKIGNRATHHHSSSHKTSSQRLEPLFNNKNSFLSVELSTQVMTNGKKGGKQSRSLTTVDGRKSLDRQQHQQQLSLPPMRKALSSGSINLISNNNN</sequence>
<dbReference type="InParanoid" id="B3RWT1"/>
<feature type="region of interest" description="Disordered" evidence="1">
    <location>
        <begin position="90"/>
        <end position="112"/>
    </location>
</feature>
<feature type="region of interest" description="Disordered" evidence="1">
    <location>
        <begin position="206"/>
        <end position="227"/>
    </location>
</feature>
<dbReference type="CTD" id="6753859"/>
<feature type="region of interest" description="Disordered" evidence="1">
    <location>
        <begin position="246"/>
        <end position="279"/>
    </location>
</feature>
<feature type="region of interest" description="Disordered" evidence="1">
    <location>
        <begin position="135"/>
        <end position="190"/>
    </location>
</feature>
<gene>
    <name evidence="2" type="ORF">TRIADDRAFT_56866</name>
</gene>
<dbReference type="KEGG" id="tad:TRIADDRAFT_56866"/>